<gene>
    <name evidence="1" type="ORF">PFRI_19940</name>
</gene>
<comment type="caution">
    <text evidence="1">The sequence shown here is derived from an EMBL/GenBank/DDBJ whole genome shotgun (WGS) entry which is preliminary data.</text>
</comment>
<dbReference type="OrthoDB" id="7868545at2"/>
<name>A0A1L9NWU8_9RHOB</name>
<keyword evidence="2" id="KW-1185">Reference proteome</keyword>
<proteinExistence type="predicted"/>
<sequence length="118" mass="13046">MLGVVIWTDADDSKAIIRCEDHGELAFLSQPAKVESGAEKLDQGDLIQFDLEEHRNLRMAHNPRKIEQQYCGDIKAVMESAVKVQAEAMPNLPPKNSKLLNFTRAKQRNTLGSVGSAA</sequence>
<reference evidence="1 2" key="1">
    <citation type="submission" date="2016-10" db="EMBL/GenBank/DDBJ databases">
        <title>Genome sequence of Planktotalea frisia SH6-1.</title>
        <authorList>
            <person name="Poehlein A."/>
            <person name="Bakenhus I."/>
            <person name="Voget S."/>
            <person name="Brinkhoff T."/>
            <person name="Simon M."/>
        </authorList>
    </citation>
    <scope>NUCLEOTIDE SEQUENCE [LARGE SCALE GENOMIC DNA]</scope>
    <source>
        <strain evidence="1 2">SH6-1</strain>
    </source>
</reference>
<dbReference type="AlphaFoldDB" id="A0A1L9NWU8"/>
<dbReference type="RefSeq" id="WP_072630560.1">
    <property type="nucleotide sequence ID" value="NZ_MLCB01000132.1"/>
</dbReference>
<protein>
    <submittedName>
        <fullName evidence="1">Uncharacterized protein</fullName>
    </submittedName>
</protein>
<evidence type="ECO:0000313" key="2">
    <source>
        <dbReference type="Proteomes" id="UP000184514"/>
    </source>
</evidence>
<organism evidence="1 2">
    <name type="scientific">Planktotalea frisia</name>
    <dbReference type="NCBI Taxonomy" id="696762"/>
    <lineage>
        <taxon>Bacteria</taxon>
        <taxon>Pseudomonadati</taxon>
        <taxon>Pseudomonadota</taxon>
        <taxon>Alphaproteobacteria</taxon>
        <taxon>Rhodobacterales</taxon>
        <taxon>Paracoccaceae</taxon>
        <taxon>Planktotalea</taxon>
    </lineage>
</organism>
<dbReference type="EMBL" id="MLCB01000132">
    <property type="protein sequence ID" value="OJI93766.1"/>
    <property type="molecule type" value="Genomic_DNA"/>
</dbReference>
<accession>A0A1L9NWU8</accession>
<evidence type="ECO:0000313" key="1">
    <source>
        <dbReference type="EMBL" id="OJI93766.1"/>
    </source>
</evidence>
<dbReference type="Proteomes" id="UP000184514">
    <property type="component" value="Unassembled WGS sequence"/>
</dbReference>